<dbReference type="RefSeq" id="WP_348759312.1">
    <property type="nucleotide sequence ID" value="NZ_OZ026884.1"/>
</dbReference>
<organism evidence="1 2">
    <name type="scientific">Candidatus Methylocalor cossyra</name>
    <dbReference type="NCBI Taxonomy" id="3108543"/>
    <lineage>
        <taxon>Bacteria</taxon>
        <taxon>Pseudomonadati</taxon>
        <taxon>Pseudomonadota</taxon>
        <taxon>Gammaproteobacteria</taxon>
        <taxon>Methylococcales</taxon>
        <taxon>Methylococcaceae</taxon>
        <taxon>Candidatus Methylocalor</taxon>
    </lineage>
</organism>
<reference evidence="1 2" key="1">
    <citation type="submission" date="2024-04" db="EMBL/GenBank/DDBJ databases">
        <authorList>
            <person name="Cremers G."/>
        </authorList>
    </citation>
    <scope>NUCLEOTIDE SEQUENCE [LARGE SCALE GENOMIC DNA]</scope>
    <source>
        <strain evidence="1">MeCH1-AG</strain>
    </source>
</reference>
<accession>A0ABP1C691</accession>
<protein>
    <submittedName>
        <fullName evidence="1">SIR2_2 domain-containing protein</fullName>
    </submittedName>
</protein>
<sequence length="283" mass="31648">MSAVATERLAEDLRAGRIIPYLGPEVLGLTPGAAPPSSPEALVELITAKVTVPHKIRKNLTAASQYIENFKHRKILVNLLQDAFRSPPQPSVLHEFLAGLALPLIVDVWYDATMAAALSQRSDFGQVQGVSRAEHLGDWVHYFRADQQRAEPEEANGWVTLLYKPLGSITPAANFIISDSDYVEVLTEIDIQTPIPERVKELRRGRAFLFLGCRFRNQLERSYARQIMKRSSDRHYAVLAGELTRNEARFLKEQGIERIDQPLPEFVAQLTGRAVDARQAAVA</sequence>
<dbReference type="Pfam" id="PF13289">
    <property type="entry name" value="SIR2_2"/>
    <property type="match status" value="1"/>
</dbReference>
<gene>
    <name evidence="1" type="ORF">MECH1_V1_0999</name>
</gene>
<dbReference type="EMBL" id="OZ026884">
    <property type="protein sequence ID" value="CAL1239775.1"/>
    <property type="molecule type" value="Genomic_DNA"/>
</dbReference>
<keyword evidence="2" id="KW-1185">Reference proteome</keyword>
<proteinExistence type="predicted"/>
<name>A0ABP1C691_9GAMM</name>
<dbReference type="Proteomes" id="UP001497493">
    <property type="component" value="Chromosome"/>
</dbReference>
<evidence type="ECO:0000313" key="2">
    <source>
        <dbReference type="Proteomes" id="UP001497493"/>
    </source>
</evidence>
<evidence type="ECO:0000313" key="1">
    <source>
        <dbReference type="EMBL" id="CAL1239775.1"/>
    </source>
</evidence>